<accession>A0A270BDY9</accession>
<feature type="transmembrane region" description="Helical" evidence="1">
    <location>
        <begin position="452"/>
        <end position="472"/>
    </location>
</feature>
<protein>
    <recommendedName>
        <fullName evidence="4">Peptidase</fullName>
    </recommendedName>
</protein>
<organism evidence="2 3">
    <name type="scientific">Acetobacter syzygii</name>
    <dbReference type="NCBI Taxonomy" id="146476"/>
    <lineage>
        <taxon>Bacteria</taxon>
        <taxon>Pseudomonadati</taxon>
        <taxon>Pseudomonadota</taxon>
        <taxon>Alphaproteobacteria</taxon>
        <taxon>Acetobacterales</taxon>
        <taxon>Acetobacteraceae</taxon>
        <taxon>Acetobacter</taxon>
    </lineage>
</organism>
<sequence length="481" mass="53316">MTPARRARLAWMHRWAGLVTGWFAFAIFFTGTLALFDTELTRWMQPETAIVPYNSQLTTQALEHAQQLLYEADKAGSSPSFLLLPEPRDPTLRILHYDGHKFVGPILDPSTGKSIMARNTEGGSFFFNFHYTLRIPSPWGERVVAGIAFAFAAIMLSGILLHLKRLMPDYFTLRLQASLPRCLLDLHVITGSAMLPFHIMIVWTGLLLTAENALPVIQSSATVPTVQTTVTTAPVHWSPHASLALMIQKAQTSLGRPPSYVLFDDEKTTISAIRHNSLNANDSTVVFNSLTGQFLSKTAPASDLEDIYYVMSGLHISRSMGFLLRWIWFVGGTVSTIMIASGLVYYTAKQKKHTQPTFCLVQRLNIAVMGGLVCSSLSLFASNRLLPAHWQVRSSAEIWVFFSVWASCLLLCLIAPIQKSRQIITWAIGLAGFSLPAIDFIAVPLAQWESTLHLTIDGFCALAGLIAMGYMYSLPTSKHHD</sequence>
<gene>
    <name evidence="2" type="ORF">B9K05_10755</name>
</gene>
<comment type="caution">
    <text evidence="2">The sequence shown here is derived from an EMBL/GenBank/DDBJ whole genome shotgun (WGS) entry which is preliminary data.</text>
</comment>
<dbReference type="Pfam" id="PF03929">
    <property type="entry name" value="PepSY_TM"/>
    <property type="match status" value="1"/>
</dbReference>
<keyword evidence="1" id="KW-1133">Transmembrane helix</keyword>
<proteinExistence type="predicted"/>
<feature type="transmembrane region" description="Helical" evidence="1">
    <location>
        <begin position="15"/>
        <end position="36"/>
    </location>
</feature>
<dbReference type="InterPro" id="IPR005625">
    <property type="entry name" value="PepSY-ass_TM"/>
</dbReference>
<feature type="transmembrane region" description="Helical" evidence="1">
    <location>
        <begin position="143"/>
        <end position="163"/>
    </location>
</feature>
<dbReference type="PANTHER" id="PTHR34219">
    <property type="entry name" value="IRON-REGULATED INNER MEMBRANE PROTEIN-RELATED"/>
    <property type="match status" value="1"/>
</dbReference>
<evidence type="ECO:0000256" key="1">
    <source>
        <dbReference type="SAM" id="Phobius"/>
    </source>
</evidence>
<evidence type="ECO:0008006" key="4">
    <source>
        <dbReference type="Google" id="ProtNLM"/>
    </source>
</evidence>
<feature type="transmembrane region" description="Helical" evidence="1">
    <location>
        <begin position="424"/>
        <end position="446"/>
    </location>
</feature>
<dbReference type="PANTHER" id="PTHR34219:SF4">
    <property type="entry name" value="PEPSY DOMAIN-CONTAINING PROTEIN"/>
    <property type="match status" value="1"/>
</dbReference>
<name>A0A270BDY9_9PROT</name>
<keyword evidence="3" id="KW-1185">Reference proteome</keyword>
<dbReference type="EMBL" id="NDFP01000012">
    <property type="protein sequence ID" value="PAL23070.1"/>
    <property type="molecule type" value="Genomic_DNA"/>
</dbReference>
<evidence type="ECO:0000313" key="3">
    <source>
        <dbReference type="Proteomes" id="UP000216033"/>
    </source>
</evidence>
<feature type="transmembrane region" description="Helical" evidence="1">
    <location>
        <begin position="398"/>
        <end position="417"/>
    </location>
</feature>
<feature type="transmembrane region" description="Helical" evidence="1">
    <location>
        <begin position="326"/>
        <end position="346"/>
    </location>
</feature>
<feature type="transmembrane region" description="Helical" evidence="1">
    <location>
        <begin position="184"/>
        <end position="206"/>
    </location>
</feature>
<reference evidence="2 3" key="1">
    <citation type="submission" date="2017-04" db="EMBL/GenBank/DDBJ databases">
        <title>Kefir bacterial isolates.</title>
        <authorList>
            <person name="Kim Y."/>
            <person name="Blasche S."/>
            <person name="Patil K.R."/>
        </authorList>
    </citation>
    <scope>NUCLEOTIDE SEQUENCE [LARGE SCALE GENOMIC DNA]</scope>
    <source>
        <strain evidence="2 3">KR-2</strain>
    </source>
</reference>
<evidence type="ECO:0000313" key="2">
    <source>
        <dbReference type="EMBL" id="PAL23070.1"/>
    </source>
</evidence>
<dbReference type="OrthoDB" id="9776609at2"/>
<dbReference type="Proteomes" id="UP000216033">
    <property type="component" value="Unassembled WGS sequence"/>
</dbReference>
<keyword evidence="1" id="KW-0812">Transmembrane</keyword>
<keyword evidence="1" id="KW-0472">Membrane</keyword>
<feature type="transmembrane region" description="Helical" evidence="1">
    <location>
        <begin position="366"/>
        <end position="386"/>
    </location>
</feature>
<dbReference type="AlphaFoldDB" id="A0A270BDY9"/>